<dbReference type="EMBL" id="CP020330">
    <property type="protein sequence ID" value="AQZ53249.1"/>
    <property type="molecule type" value="Genomic_DNA"/>
</dbReference>
<evidence type="ECO:0000313" key="4">
    <source>
        <dbReference type="Proteomes" id="UP000191135"/>
    </source>
</evidence>
<evidence type="ECO:0000256" key="1">
    <source>
        <dbReference type="SAM" id="SignalP"/>
    </source>
</evidence>
<evidence type="ECO:0000259" key="2">
    <source>
        <dbReference type="Pfam" id="PF13670"/>
    </source>
</evidence>
<dbReference type="RefSeq" id="WP_026173608.1">
    <property type="nucleotide sequence ID" value="NZ_AQWH01000014.1"/>
</dbReference>
<name>A0A1U9Z684_9HYPH</name>
<keyword evidence="1" id="KW-0732">Signal</keyword>
<feature type="chain" id="PRO_5010710015" description="PepSY domain-containing protein" evidence="1">
    <location>
        <begin position="21"/>
        <end position="86"/>
    </location>
</feature>
<gene>
    <name evidence="3" type="ORF">Mame_03948</name>
</gene>
<accession>A0A1U9Z684</accession>
<dbReference type="OrthoDB" id="7916581at2"/>
<dbReference type="Proteomes" id="UP000191135">
    <property type="component" value="Chromosome"/>
</dbReference>
<organism evidence="3 4">
    <name type="scientific">Martelella mediterranea DSM 17316</name>
    <dbReference type="NCBI Taxonomy" id="1122214"/>
    <lineage>
        <taxon>Bacteria</taxon>
        <taxon>Pseudomonadati</taxon>
        <taxon>Pseudomonadota</taxon>
        <taxon>Alphaproteobacteria</taxon>
        <taxon>Hyphomicrobiales</taxon>
        <taxon>Aurantimonadaceae</taxon>
        <taxon>Martelella</taxon>
    </lineage>
</organism>
<dbReference type="eggNOG" id="ENOG50330TS">
    <property type="taxonomic scope" value="Bacteria"/>
</dbReference>
<dbReference type="InterPro" id="IPR025711">
    <property type="entry name" value="PepSY"/>
</dbReference>
<dbReference type="AlphaFoldDB" id="A0A1U9Z684"/>
<dbReference type="STRING" id="1122214.Mame_03948"/>
<protein>
    <recommendedName>
        <fullName evidence="2">PepSY domain-containing protein</fullName>
    </recommendedName>
</protein>
<feature type="domain" description="PepSY" evidence="2">
    <location>
        <begin position="6"/>
        <end position="80"/>
    </location>
</feature>
<feature type="signal peptide" evidence="1">
    <location>
        <begin position="1"/>
        <end position="20"/>
    </location>
</feature>
<proteinExistence type="predicted"/>
<dbReference type="KEGG" id="mmed:Mame_03948"/>
<reference evidence="3 4" key="1">
    <citation type="submission" date="2017-03" db="EMBL/GenBank/DDBJ databases">
        <title>Foreign affairs: Plasmid Transfer between Roseobacters and Rhizobia.</title>
        <authorList>
            <person name="Bartling P."/>
            <person name="Bunk B."/>
            <person name="Overmann J."/>
            <person name="Brinkmann H."/>
            <person name="Petersen J."/>
        </authorList>
    </citation>
    <scope>NUCLEOTIDE SEQUENCE [LARGE SCALE GENOMIC DNA]</scope>
    <source>
        <strain evidence="3 4">MACL11</strain>
    </source>
</reference>
<sequence length="86" mass="8841" precursor="true">MIRSMVLAVSLIAAPVAAFAMPAVGDIVGTNPTDAAAALQKAGCNLKGFEAEGGMIEAKCYDENNKMHEVYINPKTGAIASISGKD</sequence>
<dbReference type="Pfam" id="PF13670">
    <property type="entry name" value="PepSY_2"/>
    <property type="match status" value="1"/>
</dbReference>
<keyword evidence="4" id="KW-1185">Reference proteome</keyword>
<evidence type="ECO:0000313" key="3">
    <source>
        <dbReference type="EMBL" id="AQZ53249.1"/>
    </source>
</evidence>